<dbReference type="EMBL" id="OX291505">
    <property type="protein sequence ID" value="CAI1738366.1"/>
    <property type="molecule type" value="Genomic_DNA"/>
</dbReference>
<dbReference type="Proteomes" id="UP001152964">
    <property type="component" value="Chromosome 15"/>
</dbReference>
<keyword evidence="2" id="KW-1185">Reference proteome</keyword>
<evidence type="ECO:0000313" key="2">
    <source>
        <dbReference type="Proteomes" id="UP001152964"/>
    </source>
</evidence>
<organism evidence="1 2">
    <name type="scientific">Saccharomyces eubayanus</name>
    <name type="common">Yeast</name>
    <dbReference type="NCBI Taxonomy" id="1080349"/>
    <lineage>
        <taxon>Eukaryota</taxon>
        <taxon>Fungi</taxon>
        <taxon>Dikarya</taxon>
        <taxon>Ascomycota</taxon>
        <taxon>Saccharomycotina</taxon>
        <taxon>Saccharomycetes</taxon>
        <taxon>Saccharomycetales</taxon>
        <taxon>Saccharomycetaceae</taxon>
        <taxon>Saccharomyces</taxon>
    </lineage>
</organism>
<evidence type="ECO:0008006" key="3">
    <source>
        <dbReference type="Google" id="ProtNLM"/>
    </source>
</evidence>
<evidence type="ECO:0000313" key="1">
    <source>
        <dbReference type="EMBL" id="CAI1738366.1"/>
    </source>
</evidence>
<name>A0ABN8VIN6_SACEU</name>
<accession>A0ABN8VIN6</accession>
<proteinExistence type="predicted"/>
<protein>
    <recommendedName>
        <fullName evidence="3">NBL1-like protein</fullName>
    </recommendedName>
</protein>
<sequence length="69" mass="7943">MEPALSAEERQRLRSTVLRTIETTEQHIDAIKKHTLAKLDLLQQAPAVSASQQELLIRQVLQLERRRGE</sequence>
<reference evidence="1" key="1">
    <citation type="submission" date="2022-08" db="EMBL/GenBank/DDBJ databases">
        <authorList>
            <person name="Byrne P K."/>
        </authorList>
    </citation>
    <scope>NUCLEOTIDE SEQUENCE</scope>
    <source>
        <strain evidence="1">UCD650</strain>
    </source>
</reference>
<gene>
    <name evidence="1" type="primary">U6500O03660</name>
    <name evidence="1" type="ORF">SEUBUCD650_0O03660</name>
</gene>